<protein>
    <submittedName>
        <fullName evidence="2">Uncharacterized protein</fullName>
    </submittedName>
</protein>
<evidence type="ECO:0000313" key="3">
    <source>
        <dbReference type="Proteomes" id="UP001218218"/>
    </source>
</evidence>
<comment type="caution">
    <text evidence="2">The sequence shown here is derived from an EMBL/GenBank/DDBJ whole genome shotgun (WGS) entry which is preliminary data.</text>
</comment>
<feature type="compositionally biased region" description="Polar residues" evidence="1">
    <location>
        <begin position="1"/>
        <end position="28"/>
    </location>
</feature>
<name>A0AAD7AL63_9AGAR</name>
<dbReference type="AlphaFoldDB" id="A0AAD7AL63"/>
<proteinExistence type="predicted"/>
<dbReference type="Proteomes" id="UP001218218">
    <property type="component" value="Unassembled WGS sequence"/>
</dbReference>
<reference evidence="2" key="1">
    <citation type="submission" date="2023-03" db="EMBL/GenBank/DDBJ databases">
        <title>Massive genome expansion in bonnet fungi (Mycena s.s.) driven by repeated elements and novel gene families across ecological guilds.</title>
        <authorList>
            <consortium name="Lawrence Berkeley National Laboratory"/>
            <person name="Harder C.B."/>
            <person name="Miyauchi S."/>
            <person name="Viragh M."/>
            <person name="Kuo A."/>
            <person name="Thoen E."/>
            <person name="Andreopoulos B."/>
            <person name="Lu D."/>
            <person name="Skrede I."/>
            <person name="Drula E."/>
            <person name="Henrissat B."/>
            <person name="Morin E."/>
            <person name="Kohler A."/>
            <person name="Barry K."/>
            <person name="LaButti K."/>
            <person name="Morin E."/>
            <person name="Salamov A."/>
            <person name="Lipzen A."/>
            <person name="Mereny Z."/>
            <person name="Hegedus B."/>
            <person name="Baldrian P."/>
            <person name="Stursova M."/>
            <person name="Weitz H."/>
            <person name="Taylor A."/>
            <person name="Grigoriev I.V."/>
            <person name="Nagy L.G."/>
            <person name="Martin F."/>
            <person name="Kauserud H."/>
        </authorList>
    </citation>
    <scope>NUCLEOTIDE SEQUENCE</scope>
    <source>
        <strain evidence="2">CBHHK002</strain>
    </source>
</reference>
<accession>A0AAD7AL63</accession>
<dbReference type="EMBL" id="JARIHO010000005">
    <property type="protein sequence ID" value="KAJ7361577.1"/>
    <property type="molecule type" value="Genomic_DNA"/>
</dbReference>
<sequence length="303" mass="33059">MLSWFPQSPVTSDAPIQTNEASSPTRAPNEQPHSEEALPHDRILGNLYTTDKGLNGISFKFPPNLPLNPGSGHLPRASALDTSDAIYDPFDGSFLGSILAPDHNVQPEEGCGRLNDVAAKNEELWSHLSRVLELQNQISRMHLDMEEIGPNADPKGQGKGTRSRAASVSRVVIDDEGDEGIGGKRDEEAERNKAREEQFSNLAGQFRGKKEAITAIMTKLDSLSVAVTEFHALQAPKIDFLSTRDNSLPATNTTAENQFADTRSQFNPTRKSSLPPNVMKRMNEPGTPILSESPMSIVMPLPP</sequence>
<feature type="region of interest" description="Disordered" evidence="1">
    <location>
        <begin position="1"/>
        <end position="39"/>
    </location>
</feature>
<organism evidence="2 3">
    <name type="scientific">Mycena albidolilacea</name>
    <dbReference type="NCBI Taxonomy" id="1033008"/>
    <lineage>
        <taxon>Eukaryota</taxon>
        <taxon>Fungi</taxon>
        <taxon>Dikarya</taxon>
        <taxon>Basidiomycota</taxon>
        <taxon>Agaricomycotina</taxon>
        <taxon>Agaricomycetes</taxon>
        <taxon>Agaricomycetidae</taxon>
        <taxon>Agaricales</taxon>
        <taxon>Marasmiineae</taxon>
        <taxon>Mycenaceae</taxon>
        <taxon>Mycena</taxon>
    </lineage>
</organism>
<feature type="region of interest" description="Disordered" evidence="1">
    <location>
        <begin position="147"/>
        <end position="196"/>
    </location>
</feature>
<feature type="compositionally biased region" description="Basic and acidic residues" evidence="1">
    <location>
        <begin position="181"/>
        <end position="196"/>
    </location>
</feature>
<keyword evidence="3" id="KW-1185">Reference proteome</keyword>
<gene>
    <name evidence="2" type="ORF">DFH08DRAFT_844601</name>
</gene>
<evidence type="ECO:0000256" key="1">
    <source>
        <dbReference type="SAM" id="MobiDB-lite"/>
    </source>
</evidence>
<evidence type="ECO:0000313" key="2">
    <source>
        <dbReference type="EMBL" id="KAJ7361577.1"/>
    </source>
</evidence>